<organism evidence="1">
    <name type="scientific">Gongylonema pulchrum</name>
    <dbReference type="NCBI Taxonomy" id="637853"/>
    <lineage>
        <taxon>Eukaryota</taxon>
        <taxon>Metazoa</taxon>
        <taxon>Ecdysozoa</taxon>
        <taxon>Nematoda</taxon>
        <taxon>Chromadorea</taxon>
        <taxon>Rhabditida</taxon>
        <taxon>Spirurina</taxon>
        <taxon>Spiruromorpha</taxon>
        <taxon>Spiruroidea</taxon>
        <taxon>Gongylonematidae</taxon>
        <taxon>Gongylonema</taxon>
    </lineage>
</organism>
<sequence length="73" mass="8434">LCYFARLQKEEEEWTVEDFLMLLAQRRSSTLAKLALEILDGASVAIKDIKRRAEIASAKEAANKKQKRARKRK</sequence>
<dbReference type="AlphaFoldDB" id="A0A183EVK3"/>
<dbReference type="WBParaSite" id="GPUH_0002502401-mRNA-1">
    <property type="protein sequence ID" value="GPUH_0002502401-mRNA-1"/>
    <property type="gene ID" value="GPUH_0002502401"/>
</dbReference>
<accession>A0A183EVK3</accession>
<evidence type="ECO:0000313" key="1">
    <source>
        <dbReference type="WBParaSite" id="GPUH_0002502401-mRNA-1"/>
    </source>
</evidence>
<protein>
    <submittedName>
        <fullName evidence="1">Transposase</fullName>
    </submittedName>
</protein>
<reference evidence="1" key="1">
    <citation type="submission" date="2016-06" db="UniProtKB">
        <authorList>
            <consortium name="WormBaseParasite"/>
        </authorList>
    </citation>
    <scope>IDENTIFICATION</scope>
</reference>
<name>A0A183EVK3_9BILA</name>
<proteinExistence type="predicted"/>